<dbReference type="EMBL" id="RKQG01000001">
    <property type="protein sequence ID" value="RPE35928.1"/>
    <property type="molecule type" value="Genomic_DNA"/>
</dbReference>
<organism evidence="1 2">
    <name type="scientific">Kitasatospora cineracea</name>
    <dbReference type="NCBI Taxonomy" id="88074"/>
    <lineage>
        <taxon>Bacteria</taxon>
        <taxon>Bacillati</taxon>
        <taxon>Actinomycetota</taxon>
        <taxon>Actinomycetes</taxon>
        <taxon>Kitasatosporales</taxon>
        <taxon>Streptomycetaceae</taxon>
        <taxon>Kitasatospora</taxon>
    </lineage>
</organism>
<dbReference type="SUPFAM" id="SSF55469">
    <property type="entry name" value="FMN-dependent nitroreductase-like"/>
    <property type="match status" value="2"/>
</dbReference>
<dbReference type="InterPro" id="IPR000415">
    <property type="entry name" value="Nitroreductase-like"/>
</dbReference>
<sequence length="328" mass="35544">MDAVSAPVLDAHALETMVSAAVAAPSIHNTQPWRFRLVPETSVLEVRAAAERALPATDPQGRALHISVGAAVLNLRTAARHLGWSPEVRLLPDPAEPELLAGVRLDEPAPCRLPAVDALYDAVWRRHSIRSPFTGPPVPRGVLAGFADAARAEDAELLLPDDAETARLLRLTTEAERRNTVDPALRAESRRWLQESGARPYGIPAAALGPQDAGGHLPMRDFGALAPERHLAPVRFEAHPRIAVLLTRGDGPADWLRAGLALEHVLLAATVHGVRASLLHQAMEWRFLRWEARDVRQGPAFAQMLVRFGYGPEGTPTPRLPVAEVLDG</sequence>
<dbReference type="InterPro" id="IPR050627">
    <property type="entry name" value="Nitroreductase/BluB"/>
</dbReference>
<dbReference type="PANTHER" id="PTHR23026:SF123">
    <property type="entry name" value="NAD(P)H NITROREDUCTASE RV3131-RELATED"/>
    <property type="match status" value="1"/>
</dbReference>
<evidence type="ECO:0000313" key="2">
    <source>
        <dbReference type="Proteomes" id="UP000266906"/>
    </source>
</evidence>
<dbReference type="Gene3D" id="3.40.109.10">
    <property type="entry name" value="NADH Oxidase"/>
    <property type="match status" value="2"/>
</dbReference>
<dbReference type="GO" id="GO:0016491">
    <property type="term" value="F:oxidoreductase activity"/>
    <property type="evidence" value="ECO:0007669"/>
    <property type="project" value="InterPro"/>
</dbReference>
<reference evidence="1 2" key="1">
    <citation type="submission" date="2018-11" db="EMBL/GenBank/DDBJ databases">
        <title>Sequencing the genomes of 1000 actinobacteria strains.</title>
        <authorList>
            <person name="Klenk H.-P."/>
        </authorList>
    </citation>
    <scope>NUCLEOTIDE SEQUENCE [LARGE SCALE GENOMIC DNA]</scope>
    <source>
        <strain evidence="1 2">DSM 44781</strain>
    </source>
</reference>
<proteinExistence type="predicted"/>
<dbReference type="Proteomes" id="UP000266906">
    <property type="component" value="Unassembled WGS sequence"/>
</dbReference>
<keyword evidence="2" id="KW-1185">Reference proteome</keyword>
<accession>A0A3N4RR82</accession>
<evidence type="ECO:0000313" key="1">
    <source>
        <dbReference type="EMBL" id="RPE35928.1"/>
    </source>
</evidence>
<dbReference type="NCBIfam" id="NF047509">
    <property type="entry name" value="Rv3131_FMN_oxido"/>
    <property type="match status" value="1"/>
</dbReference>
<protein>
    <submittedName>
        <fullName evidence="1">Nitroreductase family protein</fullName>
    </submittedName>
</protein>
<gene>
    <name evidence="1" type="ORF">EDD38_4295</name>
</gene>
<comment type="caution">
    <text evidence="1">The sequence shown here is derived from an EMBL/GenBank/DDBJ whole genome shotgun (WGS) entry which is preliminary data.</text>
</comment>
<dbReference type="AlphaFoldDB" id="A0A3N4RR82"/>
<dbReference type="PANTHER" id="PTHR23026">
    <property type="entry name" value="NADPH NITROREDUCTASE"/>
    <property type="match status" value="1"/>
</dbReference>
<name>A0A3N4RR82_9ACTN</name>